<dbReference type="Pfam" id="PF02622">
    <property type="entry name" value="DUF179"/>
    <property type="match status" value="1"/>
</dbReference>
<keyword evidence="2" id="KW-1185">Reference proteome</keyword>
<name>A0ABP8G6N2_9BACT</name>
<evidence type="ECO:0008006" key="3">
    <source>
        <dbReference type="Google" id="ProtNLM"/>
    </source>
</evidence>
<evidence type="ECO:0000313" key="1">
    <source>
        <dbReference type="EMBL" id="GAA4318532.1"/>
    </source>
</evidence>
<dbReference type="PANTHER" id="PTHR31984">
    <property type="entry name" value="TRANSPORTER, PUTATIVE (DUF179)-RELATED"/>
    <property type="match status" value="1"/>
</dbReference>
<evidence type="ECO:0000313" key="2">
    <source>
        <dbReference type="Proteomes" id="UP001501725"/>
    </source>
</evidence>
<accession>A0ABP8G6N2</accession>
<dbReference type="PANTHER" id="PTHR31984:SF17">
    <property type="entry name" value="TRANSCRIPTIONAL REGULATOR"/>
    <property type="match status" value="1"/>
</dbReference>
<gene>
    <name evidence="1" type="ORF">GCM10023184_02790</name>
</gene>
<organism evidence="1 2">
    <name type="scientific">Flaviaesturariibacter amylovorans</name>
    <dbReference type="NCBI Taxonomy" id="1084520"/>
    <lineage>
        <taxon>Bacteria</taxon>
        <taxon>Pseudomonadati</taxon>
        <taxon>Bacteroidota</taxon>
        <taxon>Chitinophagia</taxon>
        <taxon>Chitinophagales</taxon>
        <taxon>Chitinophagaceae</taxon>
        <taxon>Flaviaestuariibacter</taxon>
    </lineage>
</organism>
<reference evidence="2" key="1">
    <citation type="journal article" date="2019" name="Int. J. Syst. Evol. Microbiol.">
        <title>The Global Catalogue of Microorganisms (GCM) 10K type strain sequencing project: providing services to taxonomists for standard genome sequencing and annotation.</title>
        <authorList>
            <consortium name="The Broad Institute Genomics Platform"/>
            <consortium name="The Broad Institute Genome Sequencing Center for Infectious Disease"/>
            <person name="Wu L."/>
            <person name="Ma J."/>
        </authorList>
    </citation>
    <scope>NUCLEOTIDE SEQUENCE [LARGE SCALE GENOMIC DNA]</scope>
    <source>
        <strain evidence="2">JCM 17919</strain>
    </source>
</reference>
<proteinExistence type="predicted"/>
<comment type="caution">
    <text evidence="1">The sequence shown here is derived from an EMBL/GenBank/DDBJ whole genome shotgun (WGS) entry which is preliminary data.</text>
</comment>
<dbReference type="RefSeq" id="WP_345252795.1">
    <property type="nucleotide sequence ID" value="NZ_BAABGY010000001.1"/>
</dbReference>
<dbReference type="InterPro" id="IPR003774">
    <property type="entry name" value="AlgH-like"/>
</dbReference>
<protein>
    <recommendedName>
        <fullName evidence="3">YqgE/AlgH family protein</fullName>
    </recommendedName>
</protein>
<dbReference type="EMBL" id="BAABGY010000001">
    <property type="protein sequence ID" value="GAA4318532.1"/>
    <property type="molecule type" value="Genomic_DNA"/>
</dbReference>
<dbReference type="SUPFAM" id="SSF143456">
    <property type="entry name" value="VC0467-like"/>
    <property type="match status" value="1"/>
</dbReference>
<sequence length="155" mass="16317">MMSLSAGSVIKSTPALAGDPLFAGVTILITAHGPSADGAVGYIINRPFGRRLNELAEFRHGRAFPLYDGGPVDREHLFFVHRRPDLIEGGVPAGAGIYAGGDFRQAVAGINAGLLGTGDLKLFIGYCGWDAGELEAEIGEGSWMVTDEAPELLFT</sequence>
<dbReference type="Gene3D" id="3.40.1740.10">
    <property type="entry name" value="VC0467-like"/>
    <property type="match status" value="1"/>
</dbReference>
<dbReference type="Proteomes" id="UP001501725">
    <property type="component" value="Unassembled WGS sequence"/>
</dbReference>